<gene>
    <name evidence="3" type="ORF">Pmani_016213</name>
</gene>
<feature type="region of interest" description="Disordered" evidence="1">
    <location>
        <begin position="216"/>
        <end position="333"/>
    </location>
</feature>
<protein>
    <recommendedName>
        <fullName evidence="2">SAC3/GANP/THP3 conserved domain-containing protein</fullName>
    </recommendedName>
</protein>
<feature type="compositionally biased region" description="Polar residues" evidence="1">
    <location>
        <begin position="231"/>
        <end position="242"/>
    </location>
</feature>
<dbReference type="InterPro" id="IPR045107">
    <property type="entry name" value="SAC3/GANP/THP3"/>
</dbReference>
<feature type="domain" description="SAC3/GANP/THP3 conserved" evidence="2">
    <location>
        <begin position="343"/>
        <end position="471"/>
    </location>
</feature>
<dbReference type="EMBL" id="JAWZYT010001420">
    <property type="protein sequence ID" value="KAK4312346.1"/>
    <property type="molecule type" value="Genomic_DNA"/>
</dbReference>
<dbReference type="GO" id="GO:0005634">
    <property type="term" value="C:nucleus"/>
    <property type="evidence" value="ECO:0007669"/>
    <property type="project" value="TreeGrafter"/>
</dbReference>
<evidence type="ECO:0000259" key="2">
    <source>
        <dbReference type="Pfam" id="PF03399"/>
    </source>
</evidence>
<reference evidence="3" key="1">
    <citation type="submission" date="2023-11" db="EMBL/GenBank/DDBJ databases">
        <title>Genome assemblies of two species of porcelain crab, Petrolisthes cinctipes and Petrolisthes manimaculis (Anomura: Porcellanidae).</title>
        <authorList>
            <person name="Angst P."/>
        </authorList>
    </citation>
    <scope>NUCLEOTIDE SEQUENCE</scope>
    <source>
        <strain evidence="3">PB745_02</strain>
        <tissue evidence="3">Gill</tissue>
    </source>
</reference>
<feature type="compositionally biased region" description="Basic and acidic residues" evidence="1">
    <location>
        <begin position="288"/>
        <end position="330"/>
    </location>
</feature>
<sequence>MCPNAELRIRQRERLLHPLERSIDTRGGTGGGRPEPRAMVKEFSRSAAGHHIKPSDVRPLPILVKTTKYLFTNVCCREDVSWALIYQFVFDRLRAVRQDLCVQGIREEGLGVLQAAVRFYVYAQYRTCEHDLCDFDPYLNMKHLAETLSLVITLYRESAKENTAVKSRNICGVEDISSFVQCDTCDRSSDESSYSDDSESDDVNESKITLDAVASEKVNSASKGAPESEGSAGTDTTTNVTEEQGERCDSDEGSAGSGSSDPCKNTTTITTTVMVESGGGVDEEQEQQQEREEQQRREREKKDKEEEQEKREEQQKREREKKDKEEERQKRERKREKLRCEMLKYSPREEAEALNLLVNFGHAEAIMHVLKLPREIRESRLVWTSLQMNLAWLNNNYHRVLRLAPLLPTLCLLAFYNHLTTVQRQALSILSCGHGSRGGLMYSGEDLAASLRFPSVTTLLDACTHYGLNTTHTDVIFTKASFNHEAPLMKTTRVDWIDERLASVSLGDLLLPSSQYLSQWLAG</sequence>
<proteinExistence type="predicted"/>
<dbReference type="Proteomes" id="UP001292094">
    <property type="component" value="Unassembled WGS sequence"/>
</dbReference>
<comment type="caution">
    <text evidence="3">The sequence shown here is derived from an EMBL/GenBank/DDBJ whole genome shotgun (WGS) entry which is preliminary data.</text>
</comment>
<accession>A0AAE1PPI6</accession>
<organism evidence="3 4">
    <name type="scientific">Petrolisthes manimaculis</name>
    <dbReference type="NCBI Taxonomy" id="1843537"/>
    <lineage>
        <taxon>Eukaryota</taxon>
        <taxon>Metazoa</taxon>
        <taxon>Ecdysozoa</taxon>
        <taxon>Arthropoda</taxon>
        <taxon>Crustacea</taxon>
        <taxon>Multicrustacea</taxon>
        <taxon>Malacostraca</taxon>
        <taxon>Eumalacostraca</taxon>
        <taxon>Eucarida</taxon>
        <taxon>Decapoda</taxon>
        <taxon>Pleocyemata</taxon>
        <taxon>Anomura</taxon>
        <taxon>Galatheoidea</taxon>
        <taxon>Porcellanidae</taxon>
        <taxon>Petrolisthes</taxon>
    </lineage>
</organism>
<feature type="domain" description="SAC3/GANP/THP3 conserved" evidence="2">
    <location>
        <begin position="1"/>
        <end position="166"/>
    </location>
</feature>
<dbReference type="AlphaFoldDB" id="A0AAE1PPI6"/>
<name>A0AAE1PPI6_9EUCA</name>
<evidence type="ECO:0000313" key="3">
    <source>
        <dbReference type="EMBL" id="KAK4312346.1"/>
    </source>
</evidence>
<dbReference type="GO" id="GO:0005819">
    <property type="term" value="C:spindle"/>
    <property type="evidence" value="ECO:0007669"/>
    <property type="project" value="TreeGrafter"/>
</dbReference>
<dbReference type="Gene3D" id="1.25.40.990">
    <property type="match status" value="2"/>
</dbReference>
<feature type="compositionally biased region" description="Low complexity" evidence="1">
    <location>
        <begin position="253"/>
        <end position="272"/>
    </location>
</feature>
<dbReference type="GO" id="GO:0051225">
    <property type="term" value="P:spindle assembly"/>
    <property type="evidence" value="ECO:0007669"/>
    <property type="project" value="TreeGrafter"/>
</dbReference>
<dbReference type="InterPro" id="IPR005062">
    <property type="entry name" value="SAC3/GANP/THP3_conserved"/>
</dbReference>
<keyword evidence="4" id="KW-1185">Reference proteome</keyword>
<dbReference type="GO" id="GO:0051298">
    <property type="term" value="P:centrosome duplication"/>
    <property type="evidence" value="ECO:0007669"/>
    <property type="project" value="TreeGrafter"/>
</dbReference>
<dbReference type="PANTHER" id="PTHR12436:SF38">
    <property type="entry name" value="SAC3 DOMAIN-CONTAINING PROTEIN 1"/>
    <property type="match status" value="1"/>
</dbReference>
<evidence type="ECO:0000313" key="4">
    <source>
        <dbReference type="Proteomes" id="UP001292094"/>
    </source>
</evidence>
<dbReference type="GO" id="GO:0005813">
    <property type="term" value="C:centrosome"/>
    <property type="evidence" value="ECO:0007669"/>
    <property type="project" value="TreeGrafter"/>
</dbReference>
<dbReference type="Pfam" id="PF03399">
    <property type="entry name" value="SAC3_GANP"/>
    <property type="match status" value="2"/>
</dbReference>
<dbReference type="PANTHER" id="PTHR12436">
    <property type="entry name" value="80 KDA MCM3-ASSOCIATED PROTEIN"/>
    <property type="match status" value="1"/>
</dbReference>
<evidence type="ECO:0000256" key="1">
    <source>
        <dbReference type="SAM" id="MobiDB-lite"/>
    </source>
</evidence>